<dbReference type="GO" id="GO:0052689">
    <property type="term" value="F:carboxylic ester hydrolase activity"/>
    <property type="evidence" value="ECO:0007669"/>
    <property type="project" value="UniProtKB-ARBA"/>
</dbReference>
<keyword evidence="2" id="KW-1015">Disulfide bond</keyword>
<feature type="signal peptide" evidence="3">
    <location>
        <begin position="1"/>
        <end position="27"/>
    </location>
</feature>
<accession>A0AAW0QRT5</accession>
<dbReference type="SUPFAM" id="SSF53474">
    <property type="entry name" value="alpha/beta-Hydrolases"/>
    <property type="match status" value="1"/>
</dbReference>
<organism evidence="4 5">
    <name type="scientific">Apiospora kogelbergensis</name>
    <dbReference type="NCBI Taxonomy" id="1337665"/>
    <lineage>
        <taxon>Eukaryota</taxon>
        <taxon>Fungi</taxon>
        <taxon>Dikarya</taxon>
        <taxon>Ascomycota</taxon>
        <taxon>Pezizomycotina</taxon>
        <taxon>Sordariomycetes</taxon>
        <taxon>Xylariomycetidae</taxon>
        <taxon>Amphisphaeriales</taxon>
        <taxon>Apiosporaceae</taxon>
        <taxon>Apiospora</taxon>
    </lineage>
</organism>
<evidence type="ECO:0000256" key="2">
    <source>
        <dbReference type="ARBA" id="ARBA00023157"/>
    </source>
</evidence>
<keyword evidence="3" id="KW-0732">Signal</keyword>
<comment type="caution">
    <text evidence="4">The sequence shown here is derived from an EMBL/GenBank/DDBJ whole genome shotgun (WGS) entry which is preliminary data.</text>
</comment>
<name>A0AAW0QRT5_9PEZI</name>
<keyword evidence="5" id="KW-1185">Reference proteome</keyword>
<evidence type="ECO:0000256" key="1">
    <source>
        <dbReference type="ARBA" id="ARBA00022801"/>
    </source>
</evidence>
<feature type="chain" id="PRO_5043866828" evidence="3">
    <location>
        <begin position="28"/>
        <end position="304"/>
    </location>
</feature>
<dbReference type="InterPro" id="IPR029058">
    <property type="entry name" value="AB_hydrolase_fold"/>
</dbReference>
<sequence>MKHHQSTTLHRVAAAMLALSSAQTAAAAAVGARTNSGNDVINAAFAQVQSRVIECPKVHVFGARETLQPQGFGTAKSVVDSVLRAHNGSATAEDIIYPAAGGDNEVYAASAKAGVEAVVRQTKSFADMCPQTKIVMVGYSQGAQIMDDALCGGSSAAGGNTQAPRVADMLDSRIAAVIMMGNPRHADGLSYNVGTAEASGFAARPQGFECPDFAARIQSYCDADDPFCAKGNDTAAHQEYGQRYGQEALAFVQKKLAEMPTPQAIEEEEPVSDKLIVAGKDKESVASALTAGLSLVALAMMLCA</sequence>
<dbReference type="PANTHER" id="PTHR33630">
    <property type="entry name" value="CUTINASE RV1984C-RELATED-RELATED"/>
    <property type="match status" value="1"/>
</dbReference>
<evidence type="ECO:0000313" key="4">
    <source>
        <dbReference type="EMBL" id="KAK8106364.1"/>
    </source>
</evidence>
<keyword evidence="1" id="KW-0378">Hydrolase</keyword>
<dbReference type="InterPro" id="IPR000675">
    <property type="entry name" value="Cutinase/axe"/>
</dbReference>
<dbReference type="EMBL" id="JAQQWP010000008">
    <property type="protein sequence ID" value="KAK8106364.1"/>
    <property type="molecule type" value="Genomic_DNA"/>
</dbReference>
<dbReference type="AlphaFoldDB" id="A0AAW0QRT5"/>
<proteinExistence type="predicted"/>
<dbReference type="Pfam" id="PF01083">
    <property type="entry name" value="Cutinase"/>
    <property type="match status" value="1"/>
</dbReference>
<reference evidence="4 5" key="1">
    <citation type="submission" date="2023-01" db="EMBL/GenBank/DDBJ databases">
        <title>Analysis of 21 Apiospora genomes using comparative genomics revels a genus with tremendous synthesis potential of carbohydrate active enzymes and secondary metabolites.</title>
        <authorList>
            <person name="Sorensen T."/>
        </authorList>
    </citation>
    <scope>NUCLEOTIDE SEQUENCE [LARGE SCALE GENOMIC DNA]</scope>
    <source>
        <strain evidence="4 5">CBS 117206</strain>
    </source>
</reference>
<dbReference type="PANTHER" id="PTHR33630:SF13">
    <property type="entry name" value="ACETYLXYLAN ESTERASE"/>
    <property type="match status" value="1"/>
</dbReference>
<gene>
    <name evidence="4" type="ORF">PG999_009723</name>
</gene>
<evidence type="ECO:0000313" key="5">
    <source>
        <dbReference type="Proteomes" id="UP001392437"/>
    </source>
</evidence>
<evidence type="ECO:0000256" key="3">
    <source>
        <dbReference type="SAM" id="SignalP"/>
    </source>
</evidence>
<dbReference type="Proteomes" id="UP001392437">
    <property type="component" value="Unassembled WGS sequence"/>
</dbReference>
<dbReference type="SMART" id="SM01110">
    <property type="entry name" value="Cutinase"/>
    <property type="match status" value="1"/>
</dbReference>
<protein>
    <submittedName>
        <fullName evidence="4">Carbohydrate esterase family 5 protein</fullName>
    </submittedName>
</protein>
<dbReference type="Gene3D" id="3.40.50.1820">
    <property type="entry name" value="alpha/beta hydrolase"/>
    <property type="match status" value="1"/>
</dbReference>